<dbReference type="EMBL" id="JACHVY010000001">
    <property type="protein sequence ID" value="MBB2901365.1"/>
    <property type="molecule type" value="Genomic_DNA"/>
</dbReference>
<evidence type="ECO:0000256" key="7">
    <source>
        <dbReference type="ARBA" id="ARBA00022692"/>
    </source>
</evidence>
<evidence type="ECO:0000256" key="5">
    <source>
        <dbReference type="ARBA" id="ARBA00022475"/>
    </source>
</evidence>
<dbReference type="InterPro" id="IPR005702">
    <property type="entry name" value="Wzc-like_C"/>
</dbReference>
<evidence type="ECO:0000256" key="3">
    <source>
        <dbReference type="ARBA" id="ARBA00007316"/>
    </source>
</evidence>
<accession>A0A7W4XXM4</accession>
<organism evidence="16 17">
    <name type="scientific">Kineococcus radiotolerans</name>
    <dbReference type="NCBI Taxonomy" id="131568"/>
    <lineage>
        <taxon>Bacteria</taxon>
        <taxon>Bacillati</taxon>
        <taxon>Actinomycetota</taxon>
        <taxon>Actinomycetes</taxon>
        <taxon>Kineosporiales</taxon>
        <taxon>Kineosporiaceae</taxon>
        <taxon>Kineococcus</taxon>
    </lineage>
</organism>
<dbReference type="EC" id="2.7.10.2" evidence="4"/>
<comment type="subcellular location">
    <subcellularLocation>
        <location evidence="1">Cell membrane</location>
        <topology evidence="1">Multi-pass membrane protein</topology>
    </subcellularLocation>
</comment>
<evidence type="ECO:0000313" key="17">
    <source>
        <dbReference type="Proteomes" id="UP000533269"/>
    </source>
</evidence>
<evidence type="ECO:0000256" key="11">
    <source>
        <dbReference type="ARBA" id="ARBA00022989"/>
    </source>
</evidence>
<dbReference type="Gene3D" id="3.40.50.300">
    <property type="entry name" value="P-loop containing nucleotide triphosphate hydrolases"/>
    <property type="match status" value="1"/>
</dbReference>
<keyword evidence="6 16" id="KW-0808">Transferase</keyword>
<dbReference type="PANTHER" id="PTHR32309:SF31">
    <property type="entry name" value="CAPSULAR EXOPOLYSACCHARIDE FAMILY"/>
    <property type="match status" value="1"/>
</dbReference>
<dbReference type="InterPro" id="IPR033756">
    <property type="entry name" value="YlxH/NBP35"/>
</dbReference>
<dbReference type="GO" id="GO:0005524">
    <property type="term" value="F:ATP binding"/>
    <property type="evidence" value="ECO:0007669"/>
    <property type="project" value="UniProtKB-KW"/>
</dbReference>
<keyword evidence="9 16" id="KW-0418">Kinase</keyword>
<comment type="catalytic activity">
    <reaction evidence="14">
        <text>L-tyrosyl-[protein] + ATP = O-phospho-L-tyrosyl-[protein] + ADP + H(+)</text>
        <dbReference type="Rhea" id="RHEA:10596"/>
        <dbReference type="Rhea" id="RHEA-COMP:10136"/>
        <dbReference type="Rhea" id="RHEA-COMP:20101"/>
        <dbReference type="ChEBI" id="CHEBI:15378"/>
        <dbReference type="ChEBI" id="CHEBI:30616"/>
        <dbReference type="ChEBI" id="CHEBI:46858"/>
        <dbReference type="ChEBI" id="CHEBI:61978"/>
        <dbReference type="ChEBI" id="CHEBI:456216"/>
        <dbReference type="EC" id="2.7.10.2"/>
    </reaction>
</comment>
<dbReference type="InterPro" id="IPR027417">
    <property type="entry name" value="P-loop_NTPase"/>
</dbReference>
<sequence>MDLVDYLRALRKHWILVVLSVLLGGGAGAGAYSASAPVYRADSLLFVSMYDTGNAALLMQGSMFAQQRVQSYTGVLTSPKVLQPVIDELDLDTTPRALSDHVGSSAPLGTVLIEVTVDESSPQRAADIANSVSKHFGRAVSELEQATPASASPVRINVLRPAVVREDPIAPNLLRTLALGLLAGVVLGTGLAVLREVLDTTVKSLSTITDLGAPALGLVPAGEGGPRPELVVEGSRSPQSEALRQIRTNLQFADVDHPPRVLVVTSALPGEGKSTTAVNLALTAATAGMRVVLVEGDLRLPRVADYLGVEDSAGLTTVLAGRADLDDVLQPYGDTGLSVLASGPIPLNPAALLGSRHMGDLLARLRERADLVIIDSPPLLPVADAAVLARQTDGALVVVKHGKTTRDHLTRALERLRAVDAPVLGGVLTMVPAKASDYSYAYEYGYGYQPTVPDDAEAVVLER</sequence>
<dbReference type="RefSeq" id="WP_183391309.1">
    <property type="nucleotide sequence ID" value="NZ_JACHVY010000001.1"/>
</dbReference>
<dbReference type="Pfam" id="PF02706">
    <property type="entry name" value="Wzz"/>
    <property type="match status" value="1"/>
</dbReference>
<evidence type="ECO:0000259" key="15">
    <source>
        <dbReference type="Pfam" id="PF02706"/>
    </source>
</evidence>
<dbReference type="GO" id="GO:0004715">
    <property type="term" value="F:non-membrane spanning protein tyrosine kinase activity"/>
    <property type="evidence" value="ECO:0007669"/>
    <property type="project" value="UniProtKB-EC"/>
</dbReference>
<evidence type="ECO:0000256" key="1">
    <source>
        <dbReference type="ARBA" id="ARBA00004651"/>
    </source>
</evidence>
<dbReference type="FunFam" id="3.40.50.300:FF:000527">
    <property type="entry name" value="Tyrosine-protein kinase etk"/>
    <property type="match status" value="1"/>
</dbReference>
<evidence type="ECO:0000256" key="4">
    <source>
        <dbReference type="ARBA" id="ARBA00011903"/>
    </source>
</evidence>
<evidence type="ECO:0000256" key="10">
    <source>
        <dbReference type="ARBA" id="ARBA00022840"/>
    </source>
</evidence>
<dbReference type="Pfam" id="PF10609">
    <property type="entry name" value="ParA"/>
    <property type="match status" value="1"/>
</dbReference>
<dbReference type="NCBIfam" id="TIGR01007">
    <property type="entry name" value="eps_fam"/>
    <property type="match status" value="1"/>
</dbReference>
<keyword evidence="8" id="KW-0547">Nucleotide-binding</keyword>
<comment type="similarity">
    <text evidence="3">Belongs to the CpsD/CapB family.</text>
</comment>
<dbReference type="AlphaFoldDB" id="A0A7W4XXM4"/>
<dbReference type="CDD" id="cd05387">
    <property type="entry name" value="BY-kinase"/>
    <property type="match status" value="1"/>
</dbReference>
<evidence type="ECO:0000256" key="9">
    <source>
        <dbReference type="ARBA" id="ARBA00022777"/>
    </source>
</evidence>
<keyword evidence="11" id="KW-1133">Transmembrane helix</keyword>
<feature type="domain" description="Polysaccharide chain length determinant N-terminal" evidence="15">
    <location>
        <begin position="1"/>
        <end position="89"/>
    </location>
</feature>
<evidence type="ECO:0000313" key="16">
    <source>
        <dbReference type="EMBL" id="MBB2901365.1"/>
    </source>
</evidence>
<keyword evidence="5" id="KW-1003">Cell membrane</keyword>
<keyword evidence="10" id="KW-0067">ATP-binding</keyword>
<evidence type="ECO:0000256" key="8">
    <source>
        <dbReference type="ARBA" id="ARBA00022741"/>
    </source>
</evidence>
<dbReference type="Proteomes" id="UP000533269">
    <property type="component" value="Unassembled WGS sequence"/>
</dbReference>
<dbReference type="InterPro" id="IPR050445">
    <property type="entry name" value="Bact_polysacc_biosynth/exp"/>
</dbReference>
<evidence type="ECO:0000256" key="6">
    <source>
        <dbReference type="ARBA" id="ARBA00022679"/>
    </source>
</evidence>
<evidence type="ECO:0000256" key="14">
    <source>
        <dbReference type="ARBA" id="ARBA00051245"/>
    </source>
</evidence>
<gene>
    <name evidence="16" type="ORF">FHR75_002153</name>
</gene>
<dbReference type="InterPro" id="IPR003856">
    <property type="entry name" value="LPS_length_determ_N"/>
</dbReference>
<dbReference type="GO" id="GO:0005886">
    <property type="term" value="C:plasma membrane"/>
    <property type="evidence" value="ECO:0007669"/>
    <property type="project" value="UniProtKB-SubCell"/>
</dbReference>
<evidence type="ECO:0000256" key="12">
    <source>
        <dbReference type="ARBA" id="ARBA00023136"/>
    </source>
</evidence>
<dbReference type="PANTHER" id="PTHR32309">
    <property type="entry name" value="TYROSINE-PROTEIN KINASE"/>
    <property type="match status" value="1"/>
</dbReference>
<comment type="caution">
    <text evidence="16">The sequence shown here is derived from an EMBL/GenBank/DDBJ whole genome shotgun (WGS) entry which is preliminary data.</text>
</comment>
<name>A0A7W4XXM4_KINRA</name>
<keyword evidence="13 16" id="KW-0829">Tyrosine-protein kinase</keyword>
<evidence type="ECO:0000256" key="2">
    <source>
        <dbReference type="ARBA" id="ARBA00006683"/>
    </source>
</evidence>
<dbReference type="GO" id="GO:0042802">
    <property type="term" value="F:identical protein binding"/>
    <property type="evidence" value="ECO:0007669"/>
    <property type="project" value="UniProtKB-ARBA"/>
</dbReference>
<evidence type="ECO:0000256" key="13">
    <source>
        <dbReference type="ARBA" id="ARBA00023137"/>
    </source>
</evidence>
<protein>
    <recommendedName>
        <fullName evidence="4">non-specific protein-tyrosine kinase</fullName>
        <ecNumber evidence="4">2.7.10.2</ecNumber>
    </recommendedName>
</protein>
<keyword evidence="12" id="KW-0472">Membrane</keyword>
<comment type="similarity">
    <text evidence="2">Belongs to the CpsC/CapA family.</text>
</comment>
<keyword evidence="7" id="KW-0812">Transmembrane</keyword>
<proteinExistence type="inferred from homology"/>
<reference evidence="16 17" key="2">
    <citation type="submission" date="2020-08" db="EMBL/GenBank/DDBJ databases">
        <authorList>
            <person name="Partida-Martinez L."/>
            <person name="Huntemann M."/>
            <person name="Clum A."/>
            <person name="Wang J."/>
            <person name="Palaniappan K."/>
            <person name="Ritter S."/>
            <person name="Chen I.-M."/>
            <person name="Stamatis D."/>
            <person name="Reddy T."/>
            <person name="O'Malley R."/>
            <person name="Daum C."/>
            <person name="Shapiro N."/>
            <person name="Ivanova N."/>
            <person name="Kyrpides N."/>
            <person name="Woyke T."/>
        </authorList>
    </citation>
    <scope>NUCLEOTIDE SEQUENCE [LARGE SCALE GENOMIC DNA]</scope>
    <source>
        <strain evidence="16 17">AS2.23</strain>
    </source>
</reference>
<dbReference type="SUPFAM" id="SSF52540">
    <property type="entry name" value="P-loop containing nucleoside triphosphate hydrolases"/>
    <property type="match status" value="1"/>
</dbReference>
<reference evidence="16 17" key="1">
    <citation type="submission" date="2020-08" db="EMBL/GenBank/DDBJ databases">
        <title>The Agave Microbiome: Exploring the role of microbial communities in plant adaptations to desert environments.</title>
        <authorList>
            <person name="Partida-Martinez L.P."/>
        </authorList>
    </citation>
    <scope>NUCLEOTIDE SEQUENCE [LARGE SCALE GENOMIC DNA]</scope>
    <source>
        <strain evidence="16 17">AS2.23</strain>
    </source>
</reference>